<dbReference type="Pfam" id="PF02350">
    <property type="entry name" value="Epimerase_2"/>
    <property type="match status" value="1"/>
</dbReference>
<protein>
    <submittedName>
        <fullName evidence="2">UDP-N-acetylglucosamine 2-epimerase</fullName>
        <ecNumber evidence="2">3.2.1.183</ecNumber>
    </submittedName>
</protein>
<dbReference type="SUPFAM" id="SSF53756">
    <property type="entry name" value="UDP-Glycosyltransferase/glycogen phosphorylase"/>
    <property type="match status" value="1"/>
</dbReference>
<accession>A0ABV8P7K8</accession>
<dbReference type="InterPro" id="IPR020004">
    <property type="entry name" value="UDP-GlcNAc_Epase"/>
</dbReference>
<reference evidence="3" key="1">
    <citation type="journal article" date="2019" name="Int. J. Syst. Evol. Microbiol.">
        <title>The Global Catalogue of Microorganisms (GCM) 10K type strain sequencing project: providing services to taxonomists for standard genome sequencing and annotation.</title>
        <authorList>
            <consortium name="The Broad Institute Genomics Platform"/>
            <consortium name="The Broad Institute Genome Sequencing Center for Infectious Disease"/>
            <person name="Wu L."/>
            <person name="Ma J."/>
        </authorList>
    </citation>
    <scope>NUCLEOTIDE SEQUENCE [LARGE SCALE GENOMIC DNA]</scope>
    <source>
        <strain evidence="3">CCM 8691</strain>
    </source>
</reference>
<dbReference type="Proteomes" id="UP001595789">
    <property type="component" value="Unassembled WGS sequence"/>
</dbReference>
<keyword evidence="2" id="KW-0378">Hydrolase</keyword>
<gene>
    <name evidence="2" type="primary">neuC</name>
    <name evidence="2" type="ORF">ACFOWA_02035</name>
</gene>
<dbReference type="PANTHER" id="PTHR43174">
    <property type="entry name" value="UDP-N-ACETYLGLUCOSAMINE 2-EPIMERASE"/>
    <property type="match status" value="1"/>
</dbReference>
<keyword evidence="3" id="KW-1185">Reference proteome</keyword>
<evidence type="ECO:0000259" key="1">
    <source>
        <dbReference type="Pfam" id="PF02350"/>
    </source>
</evidence>
<keyword evidence="2" id="KW-0326">Glycosidase</keyword>
<dbReference type="InterPro" id="IPR003331">
    <property type="entry name" value="UDP_GlcNAc_Epimerase_2_dom"/>
</dbReference>
<sequence>MRIGILTSSRADYGIYLPLLERMKTDSFFEMEIIAFGTHLSKSHGYTLSDIEKGQYVCIHTISSMISNDNEQSIASSYGLTVLKFADFWESHSYDLVFCLGDRFEMSAAVQAGIPFGIKFAHIHGGETTLGAIDNVYRHQITLASKLHFTATDVFRKKVINLTDSLDDVYDVGSLSLNDIKSFVPIDRAAFFEEFNIPNEEFILVTFHPETMSVQENVKYAQAMKNALATISKETFVIITMPNADTQGSVYREAIEKLKTECPNRLLLIENFGKIKYFSAMYYSKLLLGNTSSGILEAASFGKYVVNVGDRQKGRIQSGNVLNCEFEERAIIVVVSKAIIFGSYNGDNIYFKINVANNIIKIVKEFYASI</sequence>
<dbReference type="PANTHER" id="PTHR43174:SF3">
    <property type="entry name" value="UDP-N-ACETYLGLUCOSAMINE 2-EPIMERASE"/>
    <property type="match status" value="1"/>
</dbReference>
<evidence type="ECO:0000313" key="2">
    <source>
        <dbReference type="EMBL" id="MFC4209942.1"/>
    </source>
</evidence>
<comment type="caution">
    <text evidence="2">The sequence shown here is derived from an EMBL/GenBank/DDBJ whole genome shotgun (WGS) entry which is preliminary data.</text>
</comment>
<dbReference type="InterPro" id="IPR029767">
    <property type="entry name" value="WecB-like"/>
</dbReference>
<proteinExistence type="predicted"/>
<dbReference type="RefSeq" id="WP_378981267.1">
    <property type="nucleotide sequence ID" value="NZ_JBHSBW010000004.1"/>
</dbReference>
<dbReference type="GO" id="GO:0016798">
    <property type="term" value="F:hydrolase activity, acting on glycosyl bonds"/>
    <property type="evidence" value="ECO:0007669"/>
    <property type="project" value="UniProtKB-KW"/>
</dbReference>
<dbReference type="EMBL" id="JBHSBW010000004">
    <property type="protein sequence ID" value="MFC4209942.1"/>
    <property type="molecule type" value="Genomic_DNA"/>
</dbReference>
<feature type="domain" description="UDP-N-acetylglucosamine 2-epimerase" evidence="1">
    <location>
        <begin position="22"/>
        <end position="364"/>
    </location>
</feature>
<evidence type="ECO:0000313" key="3">
    <source>
        <dbReference type="Proteomes" id="UP001595789"/>
    </source>
</evidence>
<name>A0ABV8P7K8_9SPHI</name>
<organism evidence="2 3">
    <name type="scientific">Pedobacter lithocola</name>
    <dbReference type="NCBI Taxonomy" id="1908239"/>
    <lineage>
        <taxon>Bacteria</taxon>
        <taxon>Pseudomonadati</taxon>
        <taxon>Bacteroidota</taxon>
        <taxon>Sphingobacteriia</taxon>
        <taxon>Sphingobacteriales</taxon>
        <taxon>Sphingobacteriaceae</taxon>
        <taxon>Pedobacter</taxon>
    </lineage>
</organism>
<dbReference type="Gene3D" id="3.40.50.2000">
    <property type="entry name" value="Glycogen Phosphorylase B"/>
    <property type="match status" value="2"/>
</dbReference>
<dbReference type="NCBIfam" id="TIGR03568">
    <property type="entry name" value="NeuC_NnaA"/>
    <property type="match status" value="1"/>
</dbReference>
<dbReference type="EC" id="3.2.1.183" evidence="2"/>